<dbReference type="GO" id="GO:0005737">
    <property type="term" value="C:cytoplasm"/>
    <property type="evidence" value="ECO:0007669"/>
    <property type="project" value="UniProtKB-SubCell"/>
</dbReference>
<keyword evidence="6" id="KW-0479">Metal-binding</keyword>
<organism evidence="8 9">
    <name type="scientific">Rugamonas rubra</name>
    <dbReference type="NCBI Taxonomy" id="758825"/>
    <lineage>
        <taxon>Bacteria</taxon>
        <taxon>Pseudomonadati</taxon>
        <taxon>Pseudomonadota</taxon>
        <taxon>Betaproteobacteria</taxon>
        <taxon>Burkholderiales</taxon>
        <taxon>Oxalobacteraceae</taxon>
        <taxon>Telluria group</taxon>
        <taxon>Rugamonas</taxon>
    </lineage>
</organism>
<dbReference type="OrthoDB" id="9785812at2"/>
<evidence type="ECO:0000313" key="9">
    <source>
        <dbReference type="Proteomes" id="UP000199470"/>
    </source>
</evidence>
<keyword evidence="5" id="KW-0694">RNA-binding</keyword>
<comment type="similarity">
    <text evidence="6">Belongs to the zinc-containing alcohol dehydrogenase family. Quinone oxidoreductase subfamily.</text>
</comment>
<dbReference type="Pfam" id="PF08240">
    <property type="entry name" value="ADH_N"/>
    <property type="match status" value="1"/>
</dbReference>
<dbReference type="InterPro" id="IPR011032">
    <property type="entry name" value="GroES-like_sf"/>
</dbReference>
<dbReference type="SMART" id="SM00829">
    <property type="entry name" value="PKS_ER"/>
    <property type="match status" value="1"/>
</dbReference>
<evidence type="ECO:0000259" key="7">
    <source>
        <dbReference type="SMART" id="SM00829"/>
    </source>
</evidence>
<dbReference type="STRING" id="758825.SAMN02982985_03829"/>
<dbReference type="NCBIfam" id="TIGR02817">
    <property type="entry name" value="adh_fam_1"/>
    <property type="match status" value="1"/>
</dbReference>
<dbReference type="InterPro" id="IPR014182">
    <property type="entry name" value="ADH_Zn_typ-1"/>
</dbReference>
<dbReference type="SUPFAM" id="SSF51735">
    <property type="entry name" value="NAD(P)-binding Rossmann-fold domains"/>
    <property type="match status" value="1"/>
</dbReference>
<dbReference type="EMBL" id="FOTW01000018">
    <property type="protein sequence ID" value="SFM36586.1"/>
    <property type="molecule type" value="Genomic_DNA"/>
</dbReference>
<dbReference type="Gene3D" id="3.40.50.720">
    <property type="entry name" value="NAD(P)-binding Rossmann-like Domain"/>
    <property type="match status" value="1"/>
</dbReference>
<evidence type="ECO:0000256" key="5">
    <source>
        <dbReference type="ARBA" id="ARBA00022884"/>
    </source>
</evidence>
<dbReference type="CDD" id="cd08252">
    <property type="entry name" value="AL_MDR"/>
    <property type="match status" value="1"/>
</dbReference>
<evidence type="ECO:0000256" key="6">
    <source>
        <dbReference type="RuleBase" id="RU364000"/>
    </source>
</evidence>
<sequence>MKAIALTQHLPINHPESLRDVELAQPLALGRDLLVKIEAISVNPVDTKVRGAAGPDEAAPRVLGWDAAGTVVAVGPEASLFQVGDTVYYAGSITRAGANSEFHLVDERIAGRKPASLDFAHAAALPLTSITAWEALFDRLAIRRDGADAGKSLLIIGGAGGVGSIAIQLAKQLAGLRVVATASRAESAQWCRALGADDIVDHNGDMPAQLAALGLANVDYVLCLSDTDPHFDAIAQVIAPQGSVCSIVSNTAPLAMEKLFGKSVKFVWEMMFTRSMFGTPDMIEQHHLLNQIGVLVDGGQLRTTLGENFGKINAANLRRAHEALEARRTIGKIVLSGF</sequence>
<dbReference type="InterPro" id="IPR002364">
    <property type="entry name" value="Quin_OxRdtase/zeta-crystal_CS"/>
</dbReference>
<dbReference type="Gene3D" id="3.90.180.10">
    <property type="entry name" value="Medium-chain alcohol dehydrogenases, catalytic domain"/>
    <property type="match status" value="1"/>
</dbReference>
<dbReference type="GO" id="GO:0016491">
    <property type="term" value="F:oxidoreductase activity"/>
    <property type="evidence" value="ECO:0007669"/>
    <property type="project" value="UniProtKB-KW"/>
</dbReference>
<dbReference type="Pfam" id="PF13602">
    <property type="entry name" value="ADH_zinc_N_2"/>
    <property type="match status" value="1"/>
</dbReference>
<dbReference type="InterPro" id="IPR051603">
    <property type="entry name" value="Zinc-ADH_QOR/CCCR"/>
</dbReference>
<evidence type="ECO:0000256" key="2">
    <source>
        <dbReference type="ARBA" id="ARBA00011881"/>
    </source>
</evidence>
<dbReference type="InterPro" id="IPR020843">
    <property type="entry name" value="ER"/>
</dbReference>
<keyword evidence="6" id="KW-0862">Zinc</keyword>
<proteinExistence type="inferred from homology"/>
<dbReference type="InterPro" id="IPR036291">
    <property type="entry name" value="NAD(P)-bd_dom_sf"/>
</dbReference>
<comment type="subunit">
    <text evidence="2">Homotetramer.</text>
</comment>
<name>A0A1I4Q9W4_9BURK</name>
<feature type="domain" description="Enoyl reductase (ER)" evidence="7">
    <location>
        <begin position="16"/>
        <end position="335"/>
    </location>
</feature>
<keyword evidence="6" id="KW-0560">Oxidoreductase</keyword>
<keyword evidence="3" id="KW-0963">Cytoplasm</keyword>
<evidence type="ECO:0000256" key="4">
    <source>
        <dbReference type="ARBA" id="ARBA00022857"/>
    </source>
</evidence>
<keyword evidence="4" id="KW-0521">NADP</keyword>
<dbReference type="SUPFAM" id="SSF50129">
    <property type="entry name" value="GroES-like"/>
    <property type="match status" value="1"/>
</dbReference>
<keyword evidence="9" id="KW-1185">Reference proteome</keyword>
<dbReference type="PANTHER" id="PTHR44154">
    <property type="entry name" value="QUINONE OXIDOREDUCTASE"/>
    <property type="match status" value="1"/>
</dbReference>
<gene>
    <name evidence="8" type="ORF">SAMN02982985_03829</name>
</gene>
<accession>A0A1I4Q9W4</accession>
<dbReference type="InterPro" id="IPR013154">
    <property type="entry name" value="ADH-like_N"/>
</dbReference>
<evidence type="ECO:0000256" key="3">
    <source>
        <dbReference type="ARBA" id="ARBA00022490"/>
    </source>
</evidence>
<dbReference type="AlphaFoldDB" id="A0A1I4Q9W4"/>
<dbReference type="GO" id="GO:0003723">
    <property type="term" value="F:RNA binding"/>
    <property type="evidence" value="ECO:0007669"/>
    <property type="project" value="UniProtKB-KW"/>
</dbReference>
<evidence type="ECO:0000256" key="1">
    <source>
        <dbReference type="ARBA" id="ARBA00004496"/>
    </source>
</evidence>
<dbReference type="RefSeq" id="WP_093389304.1">
    <property type="nucleotide sequence ID" value="NZ_FOTW01000018.1"/>
</dbReference>
<protein>
    <recommendedName>
        <fullName evidence="6">Zinc-type alcohol dehydrogenase-like protein</fullName>
    </recommendedName>
</protein>
<dbReference type="PROSITE" id="PS01162">
    <property type="entry name" value="QOR_ZETA_CRYSTAL"/>
    <property type="match status" value="1"/>
</dbReference>
<reference evidence="8 9" key="1">
    <citation type="submission" date="2016-10" db="EMBL/GenBank/DDBJ databases">
        <authorList>
            <person name="de Groot N.N."/>
        </authorList>
    </citation>
    <scope>NUCLEOTIDE SEQUENCE [LARGE SCALE GENOMIC DNA]</scope>
    <source>
        <strain evidence="8 9">ATCC 43154</strain>
    </source>
</reference>
<evidence type="ECO:0000313" key="8">
    <source>
        <dbReference type="EMBL" id="SFM36586.1"/>
    </source>
</evidence>
<dbReference type="Proteomes" id="UP000199470">
    <property type="component" value="Unassembled WGS sequence"/>
</dbReference>
<dbReference type="PANTHER" id="PTHR44154:SF1">
    <property type="entry name" value="QUINONE OXIDOREDUCTASE"/>
    <property type="match status" value="1"/>
</dbReference>
<dbReference type="GO" id="GO:0008270">
    <property type="term" value="F:zinc ion binding"/>
    <property type="evidence" value="ECO:0007669"/>
    <property type="project" value="InterPro"/>
</dbReference>
<comment type="subcellular location">
    <subcellularLocation>
        <location evidence="1">Cytoplasm</location>
    </subcellularLocation>
</comment>